<feature type="region of interest" description="Disordered" evidence="1">
    <location>
        <begin position="153"/>
        <end position="190"/>
    </location>
</feature>
<organism evidence="2 3">
    <name type="scientific">Nephila pilipes</name>
    <name type="common">Giant wood spider</name>
    <name type="synonym">Nephila maculata</name>
    <dbReference type="NCBI Taxonomy" id="299642"/>
    <lineage>
        <taxon>Eukaryota</taxon>
        <taxon>Metazoa</taxon>
        <taxon>Ecdysozoa</taxon>
        <taxon>Arthropoda</taxon>
        <taxon>Chelicerata</taxon>
        <taxon>Arachnida</taxon>
        <taxon>Araneae</taxon>
        <taxon>Araneomorphae</taxon>
        <taxon>Entelegynae</taxon>
        <taxon>Araneoidea</taxon>
        <taxon>Nephilidae</taxon>
        <taxon>Nephila</taxon>
    </lineage>
</organism>
<accession>A0A8X6NQQ6</accession>
<comment type="caution">
    <text evidence="2">The sequence shown here is derived from an EMBL/GenBank/DDBJ whole genome shotgun (WGS) entry which is preliminary data.</text>
</comment>
<dbReference type="OrthoDB" id="775972at2759"/>
<dbReference type="PANTHER" id="PTHR38681:SF1">
    <property type="entry name" value="RETROVIRUS-RELATED POL POLYPROTEIN FROM TRANSPOSON 412-LIKE PROTEIN"/>
    <property type="match status" value="1"/>
</dbReference>
<feature type="compositionally biased region" description="Basic and acidic residues" evidence="1">
    <location>
        <begin position="153"/>
        <end position="164"/>
    </location>
</feature>
<dbReference type="PANTHER" id="PTHR38681">
    <property type="entry name" value="RETROVIRUS-RELATED POL POLYPROTEIN FROM TRANSPOSON 412-LIKE PROTEIN-RELATED"/>
    <property type="match status" value="1"/>
</dbReference>
<keyword evidence="3" id="KW-1185">Reference proteome</keyword>
<reference evidence="2" key="1">
    <citation type="submission" date="2020-08" db="EMBL/GenBank/DDBJ databases">
        <title>Multicomponent nature underlies the extraordinary mechanical properties of spider dragline silk.</title>
        <authorList>
            <person name="Kono N."/>
            <person name="Nakamura H."/>
            <person name="Mori M."/>
            <person name="Yoshida Y."/>
            <person name="Ohtoshi R."/>
            <person name="Malay A.D."/>
            <person name="Moran D.A.P."/>
            <person name="Tomita M."/>
            <person name="Numata K."/>
            <person name="Arakawa K."/>
        </authorList>
    </citation>
    <scope>NUCLEOTIDE SEQUENCE</scope>
</reference>
<proteinExistence type="predicted"/>
<dbReference type="EMBL" id="BMAW01060595">
    <property type="protein sequence ID" value="GFT26873.1"/>
    <property type="molecule type" value="Genomic_DNA"/>
</dbReference>
<sequence>MTTTTSFNYTQENIDLTQLVEQLRHYMQQIKAKPTVSHAKQAVFVHKVLKTCSYVFVRRDSVRRSLQAPYEGPFLVLKRTDKLFIVNVKGKVSTISIDRVKPAFMPNTDSDTTPNATKLSLDKPQRQSFVKLVAAIIFTSLIISYHHDDTGGEDYHEPGVERDTGSVAPLRKRGSPMILPPGSEPSRQRN</sequence>
<evidence type="ECO:0000313" key="2">
    <source>
        <dbReference type="EMBL" id="GFT26873.1"/>
    </source>
</evidence>
<dbReference type="Proteomes" id="UP000887013">
    <property type="component" value="Unassembled WGS sequence"/>
</dbReference>
<evidence type="ECO:0000313" key="3">
    <source>
        <dbReference type="Proteomes" id="UP000887013"/>
    </source>
</evidence>
<protein>
    <submittedName>
        <fullName evidence="2">Transposon Tf2-6 polyprotein</fullName>
    </submittedName>
</protein>
<name>A0A8X6NQQ6_NEPPI</name>
<evidence type="ECO:0000256" key="1">
    <source>
        <dbReference type="SAM" id="MobiDB-lite"/>
    </source>
</evidence>
<dbReference type="AlphaFoldDB" id="A0A8X6NQQ6"/>
<gene>
    <name evidence="2" type="primary">Tf2-6_172</name>
    <name evidence="2" type="ORF">NPIL_590391</name>
</gene>